<reference evidence="2 3" key="1">
    <citation type="submission" date="2017-03" db="EMBL/GenBank/DDBJ databases">
        <title>Draft genome sequence of Streptomyces scabrisporus NF3, endophyte isolated from Amphipterygium adstringens.</title>
        <authorList>
            <person name="Vazquez M."/>
            <person name="Ceapa C.D."/>
            <person name="Rodriguez Luna D."/>
            <person name="Sanchez Esquivel S."/>
        </authorList>
    </citation>
    <scope>NUCLEOTIDE SEQUENCE [LARGE SCALE GENOMIC DNA]</scope>
    <source>
        <strain evidence="2 3">NF3</strain>
    </source>
</reference>
<keyword evidence="3" id="KW-1185">Reference proteome</keyword>
<dbReference type="RefSeq" id="WP_143657830.1">
    <property type="nucleotide sequence ID" value="NZ_MWQN01000001.1"/>
</dbReference>
<gene>
    <name evidence="2" type="ORF">B4N89_04200</name>
</gene>
<feature type="region of interest" description="Disordered" evidence="1">
    <location>
        <begin position="77"/>
        <end position="104"/>
    </location>
</feature>
<proteinExistence type="predicted"/>
<sequence>MIDGQHFRGRTLAVLATGAMVITGASACGGDDGPSGSGKRLNVEKFRQQVRPIGEHGTKCPLPYDVAAAARKAHIDGTVTPGEPAASGAEGWSDDEAAARDPRSDLTPVQRVNGVALTCSYRVGADKVDVGTYGARRGFPLNIALPVIQRDSEASVAVLGPFADDIGAGEPQRVIPVGNGHVAAVRLRVTGPGSAAMYVSSETLTPERVADLAGALAGQLD</sequence>
<dbReference type="AlphaFoldDB" id="A0A1T3NTN8"/>
<dbReference type="EMBL" id="MWQN01000001">
    <property type="protein sequence ID" value="OPC80253.1"/>
    <property type="molecule type" value="Genomic_DNA"/>
</dbReference>
<accession>A0A1T3NTN8</accession>
<dbReference type="Proteomes" id="UP000190037">
    <property type="component" value="Unassembled WGS sequence"/>
</dbReference>
<evidence type="ECO:0000256" key="1">
    <source>
        <dbReference type="SAM" id="MobiDB-lite"/>
    </source>
</evidence>
<organism evidence="2 3">
    <name type="scientific">Embleya scabrispora</name>
    <dbReference type="NCBI Taxonomy" id="159449"/>
    <lineage>
        <taxon>Bacteria</taxon>
        <taxon>Bacillati</taxon>
        <taxon>Actinomycetota</taxon>
        <taxon>Actinomycetes</taxon>
        <taxon>Kitasatosporales</taxon>
        <taxon>Streptomycetaceae</taxon>
        <taxon>Embleya</taxon>
    </lineage>
</organism>
<comment type="caution">
    <text evidence="2">The sequence shown here is derived from an EMBL/GenBank/DDBJ whole genome shotgun (WGS) entry which is preliminary data.</text>
</comment>
<name>A0A1T3NTN8_9ACTN</name>
<protein>
    <submittedName>
        <fullName evidence="2">Uncharacterized protein</fullName>
    </submittedName>
</protein>
<dbReference type="OrthoDB" id="4350313at2"/>
<evidence type="ECO:0000313" key="3">
    <source>
        <dbReference type="Proteomes" id="UP000190037"/>
    </source>
</evidence>
<dbReference type="STRING" id="159449.B4N89_04200"/>
<evidence type="ECO:0000313" key="2">
    <source>
        <dbReference type="EMBL" id="OPC80253.1"/>
    </source>
</evidence>